<evidence type="ECO:0000313" key="1">
    <source>
        <dbReference type="EMBL" id="EOL50133.1"/>
    </source>
</evidence>
<dbReference type="Proteomes" id="UP000013785">
    <property type="component" value="Unassembled WGS sequence"/>
</dbReference>
<gene>
    <name evidence="1" type="ORF">UC3_00025</name>
</gene>
<dbReference type="HOGENOM" id="CLU_2616547_0_0_9"/>
<accession>R3U9I9</accession>
<dbReference type="RefSeq" id="WP_010766727.1">
    <property type="nucleotide sequence ID" value="NZ_ASWE01000008.1"/>
</dbReference>
<dbReference type="AlphaFoldDB" id="R3U9I9"/>
<comment type="caution">
    <text evidence="1">The sequence shown here is derived from an EMBL/GenBank/DDBJ whole genome shotgun (WGS) entry which is preliminary data.</text>
</comment>
<proteinExistence type="predicted"/>
<organism evidence="1 2">
    <name type="scientific">Enterococcus phoeniculicola ATCC BAA-412</name>
    <dbReference type="NCBI Taxonomy" id="1158610"/>
    <lineage>
        <taxon>Bacteria</taxon>
        <taxon>Bacillati</taxon>
        <taxon>Bacillota</taxon>
        <taxon>Bacilli</taxon>
        <taxon>Lactobacillales</taxon>
        <taxon>Enterococcaceae</taxon>
        <taxon>Enterococcus</taxon>
    </lineage>
</organism>
<dbReference type="EMBL" id="AJAT01000001">
    <property type="protein sequence ID" value="EOL50133.1"/>
    <property type="molecule type" value="Genomic_DNA"/>
</dbReference>
<protein>
    <submittedName>
        <fullName evidence="1">Uncharacterized protein</fullName>
    </submittedName>
</protein>
<reference evidence="1 2" key="1">
    <citation type="submission" date="2013-02" db="EMBL/GenBank/DDBJ databases">
        <title>The Genome Sequence of Enterococcus phoeniculicola BAA-412.</title>
        <authorList>
            <consortium name="The Broad Institute Genome Sequencing Platform"/>
            <consortium name="The Broad Institute Genome Sequencing Center for Infectious Disease"/>
            <person name="Earl A.M."/>
            <person name="Gilmore M.S."/>
            <person name="Lebreton F."/>
            <person name="Walker B."/>
            <person name="Young S.K."/>
            <person name="Zeng Q."/>
            <person name="Gargeya S."/>
            <person name="Fitzgerald M."/>
            <person name="Haas B."/>
            <person name="Abouelleil A."/>
            <person name="Alvarado L."/>
            <person name="Arachchi H.M."/>
            <person name="Berlin A.M."/>
            <person name="Chapman S.B."/>
            <person name="Dewar J."/>
            <person name="Goldberg J."/>
            <person name="Griggs A."/>
            <person name="Gujja S."/>
            <person name="Hansen M."/>
            <person name="Howarth C."/>
            <person name="Imamovic A."/>
            <person name="Larimer J."/>
            <person name="McCowan C."/>
            <person name="Murphy C."/>
            <person name="Neiman D."/>
            <person name="Pearson M."/>
            <person name="Priest M."/>
            <person name="Roberts A."/>
            <person name="Saif S."/>
            <person name="Shea T."/>
            <person name="Sisk P."/>
            <person name="Sykes S."/>
            <person name="Wortman J."/>
            <person name="Nusbaum C."/>
            <person name="Birren B."/>
        </authorList>
    </citation>
    <scope>NUCLEOTIDE SEQUENCE [LARGE SCALE GENOMIC DNA]</scope>
    <source>
        <strain evidence="1 2">ATCC BAA-412</strain>
    </source>
</reference>
<name>R3U9I9_9ENTE</name>
<evidence type="ECO:0000313" key="2">
    <source>
        <dbReference type="Proteomes" id="UP000013785"/>
    </source>
</evidence>
<keyword evidence="2" id="KW-1185">Reference proteome</keyword>
<sequence>MDYSQLFSDLEWLNLRDIKLLVGEKPVQIFINTEPDQYILEIYLSEICIFDKKVEDMINLDILKRFLICLFNVEEMIV</sequence>